<dbReference type="InterPro" id="IPR001509">
    <property type="entry name" value="Epimerase_deHydtase"/>
</dbReference>
<comment type="subunit">
    <text evidence="10">Homodimer.</text>
</comment>
<dbReference type="CDD" id="cd05247">
    <property type="entry name" value="UDP_G4E_1_SDR_e"/>
    <property type="match status" value="1"/>
</dbReference>
<keyword evidence="7 10" id="KW-0520">NAD</keyword>
<dbReference type="NCBIfam" id="TIGR01179">
    <property type="entry name" value="galE"/>
    <property type="match status" value="1"/>
</dbReference>
<evidence type="ECO:0000256" key="7">
    <source>
        <dbReference type="ARBA" id="ARBA00023027"/>
    </source>
</evidence>
<comment type="cofactor">
    <cofactor evidence="2 10">
        <name>NAD(+)</name>
        <dbReference type="ChEBI" id="CHEBI:57540"/>
    </cofactor>
</comment>
<dbReference type="SUPFAM" id="SSF51735">
    <property type="entry name" value="NAD(P)-binding Rossmann-fold domains"/>
    <property type="match status" value="1"/>
</dbReference>
<dbReference type="PANTHER" id="PTHR43725:SF53">
    <property type="entry name" value="UDP-ARABINOSE 4-EPIMERASE 1"/>
    <property type="match status" value="1"/>
</dbReference>
<proteinExistence type="inferred from homology"/>
<name>A0ABQ6B4F0_9BRAD</name>
<gene>
    <name evidence="12" type="primary">exoB</name>
    <name evidence="12" type="ORF">GCM10007857_52420</name>
</gene>
<sequence length="331" mass="35610">MTNRPTVLVTGGAGYIGSHACRALAAAGYQPIVYDNLSTGHRRFLSSPLITGDLLDEATLARAFADQTISAVMHFAAASLVGESVADPQKYYINNVQGTLSLLKAMHNAGCHRIVFSSTGAVYGNADSKALPENFTCVPINPYGASKWMIERMLADYRSAYGFGAFCLRYFNASGADPAGGIGELRDNETHLIPRAMMALQGHVGDFAVFGDDYDTPDGTAIRDYIHVTDLAAAHVAALRLLLDGHAGGSFNLGTGAGFSVREILSAIRQETGREVPRVVRPRRPGDPTYLVADPSAARDVLGFKPRYSDLPTIIRTAWAWHQTAHPLKRS</sequence>
<evidence type="ECO:0000256" key="5">
    <source>
        <dbReference type="ARBA" id="ARBA00013189"/>
    </source>
</evidence>
<protein>
    <recommendedName>
        <fullName evidence="6 10">UDP-glucose 4-epimerase</fullName>
        <ecNumber evidence="5 10">5.1.3.2</ecNumber>
    </recommendedName>
</protein>
<organism evidence="12 13">
    <name type="scientific">Bradyrhizobium iriomotense</name>
    <dbReference type="NCBI Taxonomy" id="441950"/>
    <lineage>
        <taxon>Bacteria</taxon>
        <taxon>Pseudomonadati</taxon>
        <taxon>Pseudomonadota</taxon>
        <taxon>Alphaproteobacteria</taxon>
        <taxon>Hyphomicrobiales</taxon>
        <taxon>Nitrobacteraceae</taxon>
        <taxon>Bradyrhizobium</taxon>
    </lineage>
</organism>
<accession>A0ABQ6B4F0</accession>
<evidence type="ECO:0000313" key="12">
    <source>
        <dbReference type="EMBL" id="GLR88530.1"/>
    </source>
</evidence>
<evidence type="ECO:0000313" key="13">
    <source>
        <dbReference type="Proteomes" id="UP001156905"/>
    </source>
</evidence>
<dbReference type="Pfam" id="PF01370">
    <property type="entry name" value="Epimerase"/>
    <property type="match status" value="1"/>
</dbReference>
<keyword evidence="13" id="KW-1185">Reference proteome</keyword>
<dbReference type="Gene3D" id="3.90.25.10">
    <property type="entry name" value="UDP-galactose 4-epimerase, domain 1"/>
    <property type="match status" value="1"/>
</dbReference>
<comment type="pathway">
    <text evidence="3 10">Carbohydrate metabolism; galactose metabolism.</text>
</comment>
<evidence type="ECO:0000256" key="3">
    <source>
        <dbReference type="ARBA" id="ARBA00004947"/>
    </source>
</evidence>
<evidence type="ECO:0000256" key="10">
    <source>
        <dbReference type="RuleBase" id="RU366046"/>
    </source>
</evidence>
<evidence type="ECO:0000256" key="1">
    <source>
        <dbReference type="ARBA" id="ARBA00000083"/>
    </source>
</evidence>
<evidence type="ECO:0000259" key="11">
    <source>
        <dbReference type="Pfam" id="PF01370"/>
    </source>
</evidence>
<dbReference type="Gene3D" id="3.40.50.720">
    <property type="entry name" value="NAD(P)-binding Rossmann-like Domain"/>
    <property type="match status" value="1"/>
</dbReference>
<dbReference type="InterPro" id="IPR005886">
    <property type="entry name" value="UDP_G4E"/>
</dbReference>
<comment type="catalytic activity">
    <reaction evidence="1 10">
        <text>UDP-alpha-D-glucose = UDP-alpha-D-galactose</text>
        <dbReference type="Rhea" id="RHEA:22168"/>
        <dbReference type="ChEBI" id="CHEBI:58885"/>
        <dbReference type="ChEBI" id="CHEBI:66914"/>
        <dbReference type="EC" id="5.1.3.2"/>
    </reaction>
</comment>
<dbReference type="Proteomes" id="UP001156905">
    <property type="component" value="Unassembled WGS sequence"/>
</dbReference>
<evidence type="ECO:0000256" key="2">
    <source>
        <dbReference type="ARBA" id="ARBA00001911"/>
    </source>
</evidence>
<feature type="domain" description="NAD-dependent epimerase/dehydratase" evidence="11">
    <location>
        <begin position="7"/>
        <end position="254"/>
    </location>
</feature>
<reference evidence="13" key="1">
    <citation type="journal article" date="2019" name="Int. J. Syst. Evol. Microbiol.">
        <title>The Global Catalogue of Microorganisms (GCM) 10K type strain sequencing project: providing services to taxonomists for standard genome sequencing and annotation.</title>
        <authorList>
            <consortium name="The Broad Institute Genomics Platform"/>
            <consortium name="The Broad Institute Genome Sequencing Center for Infectious Disease"/>
            <person name="Wu L."/>
            <person name="Ma J."/>
        </authorList>
    </citation>
    <scope>NUCLEOTIDE SEQUENCE [LARGE SCALE GENOMIC DNA]</scope>
    <source>
        <strain evidence="13">NBRC 102520</strain>
    </source>
</reference>
<evidence type="ECO:0000256" key="6">
    <source>
        <dbReference type="ARBA" id="ARBA00018569"/>
    </source>
</evidence>
<keyword evidence="8 10" id="KW-0413">Isomerase</keyword>
<dbReference type="InterPro" id="IPR036291">
    <property type="entry name" value="NAD(P)-bd_dom_sf"/>
</dbReference>
<dbReference type="RefSeq" id="WP_284270158.1">
    <property type="nucleotide sequence ID" value="NZ_BSOW01000019.1"/>
</dbReference>
<dbReference type="PANTHER" id="PTHR43725">
    <property type="entry name" value="UDP-GLUCOSE 4-EPIMERASE"/>
    <property type="match status" value="1"/>
</dbReference>
<comment type="caution">
    <text evidence="12">The sequence shown here is derived from an EMBL/GenBank/DDBJ whole genome shotgun (WGS) entry which is preliminary data.</text>
</comment>
<keyword evidence="9 10" id="KW-0119">Carbohydrate metabolism</keyword>
<dbReference type="EMBL" id="BSOW01000019">
    <property type="protein sequence ID" value="GLR88530.1"/>
    <property type="molecule type" value="Genomic_DNA"/>
</dbReference>
<evidence type="ECO:0000256" key="8">
    <source>
        <dbReference type="ARBA" id="ARBA00023235"/>
    </source>
</evidence>
<comment type="similarity">
    <text evidence="4 10">Belongs to the NAD(P)-dependent epimerase/dehydratase family.</text>
</comment>
<dbReference type="EC" id="5.1.3.2" evidence="5 10"/>
<evidence type="ECO:0000256" key="4">
    <source>
        <dbReference type="ARBA" id="ARBA00007637"/>
    </source>
</evidence>
<evidence type="ECO:0000256" key="9">
    <source>
        <dbReference type="ARBA" id="ARBA00023277"/>
    </source>
</evidence>